<dbReference type="EMBL" id="SNRW01002510">
    <property type="protein sequence ID" value="KAA6392533.1"/>
    <property type="molecule type" value="Genomic_DNA"/>
</dbReference>
<proteinExistence type="predicted"/>
<sequence>MLNSLALEISLMKEQDDYVKGDELESDNCEDESYFNSDNGRLNDQDYYASLLDIVSESVLALLSEF</sequence>
<reference evidence="1 2" key="1">
    <citation type="submission" date="2019-03" db="EMBL/GenBank/DDBJ databases">
        <title>Single cell metagenomics reveals metabolic interactions within the superorganism composed of flagellate Streblomastix strix and complex community of Bacteroidetes bacteria on its surface.</title>
        <authorList>
            <person name="Treitli S.C."/>
            <person name="Kolisko M."/>
            <person name="Husnik F."/>
            <person name="Keeling P."/>
            <person name="Hampl V."/>
        </authorList>
    </citation>
    <scope>NUCLEOTIDE SEQUENCE [LARGE SCALE GENOMIC DNA]</scope>
    <source>
        <strain evidence="1">ST1C</strain>
    </source>
</reference>
<gene>
    <name evidence="1" type="ORF">EZS28_011940</name>
</gene>
<evidence type="ECO:0000313" key="2">
    <source>
        <dbReference type="Proteomes" id="UP000324800"/>
    </source>
</evidence>
<dbReference type="Proteomes" id="UP000324800">
    <property type="component" value="Unassembled WGS sequence"/>
</dbReference>
<protein>
    <submittedName>
        <fullName evidence="1">Uncharacterized protein</fullName>
    </submittedName>
</protein>
<evidence type="ECO:0000313" key="1">
    <source>
        <dbReference type="EMBL" id="KAA6392533.1"/>
    </source>
</evidence>
<organism evidence="1 2">
    <name type="scientific">Streblomastix strix</name>
    <dbReference type="NCBI Taxonomy" id="222440"/>
    <lineage>
        <taxon>Eukaryota</taxon>
        <taxon>Metamonada</taxon>
        <taxon>Preaxostyla</taxon>
        <taxon>Oxymonadida</taxon>
        <taxon>Streblomastigidae</taxon>
        <taxon>Streblomastix</taxon>
    </lineage>
</organism>
<name>A0A5J4WCY5_9EUKA</name>
<dbReference type="AlphaFoldDB" id="A0A5J4WCY5"/>
<comment type="caution">
    <text evidence="1">The sequence shown here is derived from an EMBL/GenBank/DDBJ whole genome shotgun (WGS) entry which is preliminary data.</text>
</comment>
<accession>A0A5J4WCY5</accession>